<organism evidence="1 2">
    <name type="scientific">Dentipellis fragilis</name>
    <dbReference type="NCBI Taxonomy" id="205917"/>
    <lineage>
        <taxon>Eukaryota</taxon>
        <taxon>Fungi</taxon>
        <taxon>Dikarya</taxon>
        <taxon>Basidiomycota</taxon>
        <taxon>Agaricomycotina</taxon>
        <taxon>Agaricomycetes</taxon>
        <taxon>Russulales</taxon>
        <taxon>Hericiaceae</taxon>
        <taxon>Dentipellis</taxon>
    </lineage>
</organism>
<gene>
    <name evidence="1" type="ORF">EVG20_g4203</name>
</gene>
<accession>A0A4Y9YWV6</accession>
<dbReference type="AlphaFoldDB" id="A0A4Y9YWV6"/>
<dbReference type="Proteomes" id="UP000298327">
    <property type="component" value="Unassembled WGS sequence"/>
</dbReference>
<name>A0A4Y9YWV6_9AGAM</name>
<dbReference type="EMBL" id="SEOQ01000210">
    <property type="protein sequence ID" value="TFY66894.1"/>
    <property type="molecule type" value="Genomic_DNA"/>
</dbReference>
<sequence>MLETHIDDSIGWSVEDWLTVFGGCKGLRHVKVKFSCGNSFCKALTSNTPVEAHGEPLFPSLASLTLEGHDDPDASGVLDSVRLPRWLELRKTLAPLQQIKFVNCIIQPDAIDWIEDKVPKVVCKGCRWLPSEEDTDNDEDWMEWD</sequence>
<proteinExistence type="predicted"/>
<comment type="caution">
    <text evidence="1">The sequence shown here is derived from an EMBL/GenBank/DDBJ whole genome shotgun (WGS) entry which is preliminary data.</text>
</comment>
<evidence type="ECO:0008006" key="3">
    <source>
        <dbReference type="Google" id="ProtNLM"/>
    </source>
</evidence>
<protein>
    <recommendedName>
        <fullName evidence="3">F-box domain-containing protein</fullName>
    </recommendedName>
</protein>
<evidence type="ECO:0000313" key="1">
    <source>
        <dbReference type="EMBL" id="TFY66894.1"/>
    </source>
</evidence>
<keyword evidence="2" id="KW-1185">Reference proteome</keyword>
<evidence type="ECO:0000313" key="2">
    <source>
        <dbReference type="Proteomes" id="UP000298327"/>
    </source>
</evidence>
<reference evidence="1 2" key="1">
    <citation type="submission" date="2019-02" db="EMBL/GenBank/DDBJ databases">
        <title>Genome sequencing of the rare red list fungi Dentipellis fragilis.</title>
        <authorList>
            <person name="Buettner E."/>
            <person name="Kellner H."/>
        </authorList>
    </citation>
    <scope>NUCLEOTIDE SEQUENCE [LARGE SCALE GENOMIC DNA]</scope>
    <source>
        <strain evidence="1 2">DSM 105465</strain>
    </source>
</reference>